<keyword evidence="3" id="KW-1185">Reference proteome</keyword>
<dbReference type="KEGG" id="fll:EI427_06595"/>
<name>A0A3S9P146_9BACT</name>
<evidence type="ECO:0000313" key="2">
    <source>
        <dbReference type="EMBL" id="AZQ61917.1"/>
    </source>
</evidence>
<dbReference type="EMBL" id="CP034562">
    <property type="protein sequence ID" value="AZQ61917.1"/>
    <property type="molecule type" value="Genomic_DNA"/>
</dbReference>
<dbReference type="SUPFAM" id="SSF53756">
    <property type="entry name" value="UDP-Glycosyltransferase/glycogen phosphorylase"/>
    <property type="match status" value="1"/>
</dbReference>
<accession>A0A3S9P146</accession>
<gene>
    <name evidence="2" type="ORF">EI427_06595</name>
</gene>
<sequence>MKRALIIADQFPPSALVSSKRPYFFAKSFTENNYKVDVLTQKNRNKEWSVDLNGINIIEYNYQYIFNNILQFQSRTSIWAKILRFSSFLLYPLGYVKSPLINYSKISNEYDVILASGDPWYVFEIGNKIYKQQKKRTVKLIFDYRDIMTQKSNIGNEKITYGVSSPLNHFKTFWLNLKEKRLIKNVSFISTVTPVFAENIKQMINNKKEVLVVYNGFEKKVRLVKQNKPIKQILFIGSFFESQMSNLDLFIPFVIENNLIVTFVGIKKNYPSKLLNYSKKYQNIIIKDFIPKKELSELTNNTDAFLTLGYHGRSGILPVKLYEYMECGKPIIHISQEKDIISEIIKKCNCGLIFNDEEKNNFLQNLIKLNPKISEIDFYKFNNQTGILINHIENFKINEL</sequence>
<feature type="domain" description="Glycosyl transferase family 1" evidence="1">
    <location>
        <begin position="231"/>
        <end position="368"/>
    </location>
</feature>
<protein>
    <submittedName>
        <fullName evidence="2">Glycosyltransferase</fullName>
    </submittedName>
</protein>
<dbReference type="Gene3D" id="3.40.50.2000">
    <property type="entry name" value="Glycogen Phosphorylase B"/>
    <property type="match status" value="2"/>
</dbReference>
<dbReference type="Pfam" id="PF00534">
    <property type="entry name" value="Glycos_transf_1"/>
    <property type="match status" value="1"/>
</dbReference>
<reference evidence="2 3" key="1">
    <citation type="submission" date="2018-12" db="EMBL/GenBank/DDBJ databases">
        <title>Flammeovirga pectinis sp. nov., isolated from the gut of the Korean scallop, Patinopecten yessoensis.</title>
        <authorList>
            <person name="Bae J.-W."/>
            <person name="Jeong Y.-S."/>
            <person name="Kang W."/>
        </authorList>
    </citation>
    <scope>NUCLEOTIDE SEQUENCE [LARGE SCALE GENOMIC DNA]</scope>
    <source>
        <strain evidence="2 3">L12M1</strain>
    </source>
</reference>
<evidence type="ECO:0000313" key="3">
    <source>
        <dbReference type="Proteomes" id="UP000267268"/>
    </source>
</evidence>
<keyword evidence="2" id="KW-0808">Transferase</keyword>
<dbReference type="Proteomes" id="UP000267268">
    <property type="component" value="Chromosome 1"/>
</dbReference>
<evidence type="ECO:0000259" key="1">
    <source>
        <dbReference type="Pfam" id="PF00534"/>
    </source>
</evidence>
<dbReference type="AlphaFoldDB" id="A0A3S9P146"/>
<dbReference type="InterPro" id="IPR001296">
    <property type="entry name" value="Glyco_trans_1"/>
</dbReference>
<organism evidence="2 3">
    <name type="scientific">Flammeovirga pectinis</name>
    <dbReference type="NCBI Taxonomy" id="2494373"/>
    <lineage>
        <taxon>Bacteria</taxon>
        <taxon>Pseudomonadati</taxon>
        <taxon>Bacteroidota</taxon>
        <taxon>Cytophagia</taxon>
        <taxon>Cytophagales</taxon>
        <taxon>Flammeovirgaceae</taxon>
        <taxon>Flammeovirga</taxon>
    </lineage>
</organism>
<proteinExistence type="predicted"/>
<dbReference type="OrthoDB" id="9794575at2"/>
<dbReference type="GO" id="GO:0016757">
    <property type="term" value="F:glycosyltransferase activity"/>
    <property type="evidence" value="ECO:0007669"/>
    <property type="project" value="InterPro"/>
</dbReference>